<dbReference type="EMBL" id="JXTC01000021">
    <property type="protein sequence ID" value="PON98956.1"/>
    <property type="molecule type" value="Genomic_DNA"/>
</dbReference>
<dbReference type="PANTHER" id="PTHR32263:SF14">
    <property type="entry name" value="INACTIVE POLY [ADP-RIBOSE] POLYMERASE SRO2-RELATED"/>
    <property type="match status" value="1"/>
</dbReference>
<dbReference type="InterPro" id="IPR044964">
    <property type="entry name" value="RCD1/SRO1-5"/>
</dbReference>
<evidence type="ECO:0000313" key="2">
    <source>
        <dbReference type="EMBL" id="PON98956.1"/>
    </source>
</evidence>
<evidence type="ECO:0000256" key="1">
    <source>
        <dbReference type="SAM" id="MobiDB-lite"/>
    </source>
</evidence>
<gene>
    <name evidence="2" type="ORF">TorRG33x02_051930</name>
</gene>
<keyword evidence="3" id="KW-1185">Reference proteome</keyword>
<sequence>MAGRIEEVDQDQISFSGDNFGDQMSESTSEIDHAESEVDQNPSPYNLADFAANGFMERMVEGAEYEAISKRFTSGMGSLSKDINVVAIHKKLTSNITVQAKMNSFRIFTEAMARKCGGDANVKIACAISSPKDESGLRHILLCRVIMGRMEQVPQGSGQFLPSSNDQFDSGADNLVAPTRYVVWSAFMNTHLSPEFLISFTFPSIEGKQDR</sequence>
<dbReference type="OrthoDB" id="6133115at2759"/>
<dbReference type="Gene3D" id="3.90.228.10">
    <property type="match status" value="1"/>
</dbReference>
<dbReference type="PANTHER" id="PTHR32263">
    <property type="entry name" value="INACTIVE POLY [ADP-RIBOSE] POLYMERASE SRO4-RELATED"/>
    <property type="match status" value="1"/>
</dbReference>
<dbReference type="AlphaFoldDB" id="A0A2P5FMF3"/>
<feature type="compositionally biased region" description="Polar residues" evidence="1">
    <location>
        <begin position="11"/>
        <end position="28"/>
    </location>
</feature>
<feature type="region of interest" description="Disordered" evidence="1">
    <location>
        <begin position="1"/>
        <end position="43"/>
    </location>
</feature>
<dbReference type="InParanoid" id="A0A2P5FMF3"/>
<protein>
    <submittedName>
        <fullName evidence="2">Poly(ADP-ribose) polymerase, catalytic domain containing protein</fullName>
    </submittedName>
</protein>
<organism evidence="2 3">
    <name type="scientific">Trema orientale</name>
    <name type="common">Charcoal tree</name>
    <name type="synonym">Celtis orientalis</name>
    <dbReference type="NCBI Taxonomy" id="63057"/>
    <lineage>
        <taxon>Eukaryota</taxon>
        <taxon>Viridiplantae</taxon>
        <taxon>Streptophyta</taxon>
        <taxon>Embryophyta</taxon>
        <taxon>Tracheophyta</taxon>
        <taxon>Spermatophyta</taxon>
        <taxon>Magnoliopsida</taxon>
        <taxon>eudicotyledons</taxon>
        <taxon>Gunneridae</taxon>
        <taxon>Pentapetalae</taxon>
        <taxon>rosids</taxon>
        <taxon>fabids</taxon>
        <taxon>Rosales</taxon>
        <taxon>Cannabaceae</taxon>
        <taxon>Trema</taxon>
    </lineage>
</organism>
<dbReference type="Proteomes" id="UP000237000">
    <property type="component" value="Unassembled WGS sequence"/>
</dbReference>
<evidence type="ECO:0000313" key="3">
    <source>
        <dbReference type="Proteomes" id="UP000237000"/>
    </source>
</evidence>
<dbReference type="STRING" id="63057.A0A2P5FMF3"/>
<proteinExistence type="predicted"/>
<comment type="caution">
    <text evidence="2">The sequence shown here is derived from an EMBL/GenBank/DDBJ whole genome shotgun (WGS) entry which is preliminary data.</text>
</comment>
<accession>A0A2P5FMF3</accession>
<reference evidence="3" key="1">
    <citation type="submission" date="2016-06" db="EMBL/GenBank/DDBJ databases">
        <title>Parallel loss of symbiosis genes in relatives of nitrogen-fixing non-legume Parasponia.</title>
        <authorList>
            <person name="Van Velzen R."/>
            <person name="Holmer R."/>
            <person name="Bu F."/>
            <person name="Rutten L."/>
            <person name="Van Zeijl A."/>
            <person name="Liu W."/>
            <person name="Santuari L."/>
            <person name="Cao Q."/>
            <person name="Sharma T."/>
            <person name="Shen D."/>
            <person name="Roswanjaya Y."/>
            <person name="Wardhani T."/>
            <person name="Kalhor M.S."/>
            <person name="Jansen J."/>
            <person name="Van den Hoogen J."/>
            <person name="Gungor B."/>
            <person name="Hartog M."/>
            <person name="Hontelez J."/>
            <person name="Verver J."/>
            <person name="Yang W.-C."/>
            <person name="Schijlen E."/>
            <person name="Repin R."/>
            <person name="Schilthuizen M."/>
            <person name="Schranz E."/>
            <person name="Heidstra R."/>
            <person name="Miyata K."/>
            <person name="Fedorova E."/>
            <person name="Kohlen W."/>
            <person name="Bisseling T."/>
            <person name="Smit S."/>
            <person name="Geurts R."/>
        </authorList>
    </citation>
    <scope>NUCLEOTIDE SEQUENCE [LARGE SCALE GENOMIC DNA]</scope>
    <source>
        <strain evidence="3">cv. RG33-2</strain>
    </source>
</reference>
<name>A0A2P5FMF3_TREOI</name>
<dbReference type="SUPFAM" id="SSF56399">
    <property type="entry name" value="ADP-ribosylation"/>
    <property type="match status" value="1"/>
</dbReference>